<reference evidence="1 2" key="1">
    <citation type="submission" date="2023-08" db="EMBL/GenBank/DDBJ databases">
        <title>Oxalobacteraceae gen .nov., isolated from river sludge outside the plant.</title>
        <authorList>
            <person name="Zhao S.Y."/>
        </authorList>
    </citation>
    <scope>NUCLEOTIDE SEQUENCE [LARGE SCALE GENOMIC DNA]</scope>
    <source>
        <strain evidence="1 2">R-40</strain>
    </source>
</reference>
<keyword evidence="2" id="KW-1185">Reference proteome</keyword>
<dbReference type="Proteomes" id="UP001225596">
    <property type="component" value="Unassembled WGS sequence"/>
</dbReference>
<gene>
    <name evidence="1" type="ORF">Q8A64_10725</name>
</gene>
<sequence>MPTLPSSFGQPPAQALDCASIPEYSRPSRKQTTSFCFVSTSLKSYQDHAACVGSFIVPQNSIKHSLCIPEQSSGNKKGQHMLAFEVLRAVLLREEASFFHEVTVGCFSLAEPGFEV</sequence>
<protein>
    <submittedName>
        <fullName evidence="1">Uncharacterized protein</fullName>
    </submittedName>
</protein>
<dbReference type="RefSeq" id="WP_338436823.1">
    <property type="nucleotide sequence ID" value="NZ_JAUYVH010000006.1"/>
</dbReference>
<evidence type="ECO:0000313" key="2">
    <source>
        <dbReference type="Proteomes" id="UP001225596"/>
    </source>
</evidence>
<name>A0ABU1BPD9_9BURK</name>
<accession>A0ABU1BPD9</accession>
<proteinExistence type="predicted"/>
<evidence type="ECO:0000313" key="1">
    <source>
        <dbReference type="EMBL" id="MDQ9170883.1"/>
    </source>
</evidence>
<comment type="caution">
    <text evidence="1">The sequence shown here is derived from an EMBL/GenBank/DDBJ whole genome shotgun (WGS) entry which is preliminary data.</text>
</comment>
<organism evidence="1 2">
    <name type="scientific">Keguizhuia sedimenti</name>
    <dbReference type="NCBI Taxonomy" id="3064264"/>
    <lineage>
        <taxon>Bacteria</taxon>
        <taxon>Pseudomonadati</taxon>
        <taxon>Pseudomonadota</taxon>
        <taxon>Betaproteobacteria</taxon>
        <taxon>Burkholderiales</taxon>
        <taxon>Oxalobacteraceae</taxon>
        <taxon>Keguizhuia</taxon>
    </lineage>
</organism>
<dbReference type="EMBL" id="JAUYVH010000006">
    <property type="protein sequence ID" value="MDQ9170883.1"/>
    <property type="molecule type" value="Genomic_DNA"/>
</dbReference>
<feature type="non-terminal residue" evidence="1">
    <location>
        <position position="116"/>
    </location>
</feature>